<evidence type="ECO:0000256" key="1">
    <source>
        <dbReference type="SAM" id="Phobius"/>
    </source>
</evidence>
<sequence>MELLGYLNQGHPSRGTTLVITLSLVLSTLVSFSTFTHAFSSSAFPVSYVFLFFFLVFESFSHFRFLDEQEFFFLDVFSFSIVLFFFFFLSFFHLSVCLITVHGEDTGVFCSFLKKKN</sequence>
<evidence type="ECO:0008006" key="3">
    <source>
        <dbReference type="Google" id="ProtNLM"/>
    </source>
</evidence>
<proteinExistence type="evidence at transcript level"/>
<feature type="transmembrane region" description="Helical" evidence="1">
    <location>
        <begin position="46"/>
        <end position="65"/>
    </location>
</feature>
<keyword evidence="1" id="KW-0812">Transmembrane</keyword>
<accession>C6TIG9</accession>
<evidence type="ECO:0000313" key="2">
    <source>
        <dbReference type="EMBL" id="ACU22709.1"/>
    </source>
</evidence>
<organism evidence="2">
    <name type="scientific">Glycine max</name>
    <name type="common">Soybean</name>
    <name type="synonym">Glycine hispida</name>
    <dbReference type="NCBI Taxonomy" id="3847"/>
    <lineage>
        <taxon>Eukaryota</taxon>
        <taxon>Viridiplantae</taxon>
        <taxon>Streptophyta</taxon>
        <taxon>Embryophyta</taxon>
        <taxon>Tracheophyta</taxon>
        <taxon>Spermatophyta</taxon>
        <taxon>Magnoliopsida</taxon>
        <taxon>eudicotyledons</taxon>
        <taxon>Gunneridae</taxon>
        <taxon>Pentapetalae</taxon>
        <taxon>rosids</taxon>
        <taxon>fabids</taxon>
        <taxon>Fabales</taxon>
        <taxon>Fabaceae</taxon>
        <taxon>Papilionoideae</taxon>
        <taxon>50 kb inversion clade</taxon>
        <taxon>NPAAA clade</taxon>
        <taxon>indigoferoid/millettioid clade</taxon>
        <taxon>Phaseoleae</taxon>
        <taxon>Glycine</taxon>
        <taxon>Glycine subgen. Soja</taxon>
    </lineage>
</organism>
<feature type="transmembrane region" description="Helical" evidence="1">
    <location>
        <begin position="71"/>
        <end position="92"/>
    </location>
</feature>
<keyword evidence="1" id="KW-1133">Transmembrane helix</keyword>
<keyword evidence="1" id="KW-0472">Membrane</keyword>
<dbReference type="EMBL" id="BT097451">
    <property type="protein sequence ID" value="ACU22709.1"/>
    <property type="molecule type" value="mRNA"/>
</dbReference>
<protein>
    <recommendedName>
        <fullName evidence="3">Transmembrane protein</fullName>
    </recommendedName>
</protein>
<feature type="transmembrane region" description="Helical" evidence="1">
    <location>
        <begin position="20"/>
        <end position="39"/>
    </location>
</feature>
<dbReference type="AlphaFoldDB" id="C6TIG9"/>
<name>C6TIG9_SOYBN</name>
<reference evidence="2" key="1">
    <citation type="submission" date="2009-08" db="EMBL/GenBank/DDBJ databases">
        <authorList>
            <person name="Cheung F."/>
            <person name="Xiao Y."/>
            <person name="Chan A."/>
            <person name="Moskal W."/>
            <person name="Town C.D."/>
        </authorList>
    </citation>
    <scope>NUCLEOTIDE SEQUENCE</scope>
</reference>